<feature type="region of interest" description="Disordered" evidence="1">
    <location>
        <begin position="1"/>
        <end position="22"/>
    </location>
</feature>
<dbReference type="EMBL" id="OW152828">
    <property type="protein sequence ID" value="CAH2044957.1"/>
    <property type="molecule type" value="Genomic_DNA"/>
</dbReference>
<proteinExistence type="predicted"/>
<evidence type="ECO:0000313" key="3">
    <source>
        <dbReference type="Proteomes" id="UP000837857"/>
    </source>
</evidence>
<dbReference type="SUPFAM" id="SSF56672">
    <property type="entry name" value="DNA/RNA polymerases"/>
    <property type="match status" value="1"/>
</dbReference>
<dbReference type="InterPro" id="IPR008042">
    <property type="entry name" value="Retrotrans_Pao"/>
</dbReference>
<feature type="non-terminal residue" evidence="2">
    <location>
        <position position="571"/>
    </location>
</feature>
<dbReference type="Pfam" id="PF05380">
    <property type="entry name" value="Peptidase_A17"/>
    <property type="match status" value="1"/>
</dbReference>
<reference evidence="2" key="1">
    <citation type="submission" date="2022-03" db="EMBL/GenBank/DDBJ databases">
        <authorList>
            <person name="Martin H S."/>
        </authorList>
    </citation>
    <scope>NUCLEOTIDE SEQUENCE</scope>
</reference>
<dbReference type="Proteomes" id="UP000837857">
    <property type="component" value="Chromosome 16"/>
</dbReference>
<accession>A0ABN8I4E9</accession>
<evidence type="ECO:0000313" key="2">
    <source>
        <dbReference type="EMBL" id="CAH2044957.1"/>
    </source>
</evidence>
<protein>
    <recommendedName>
        <fullName evidence="4">Reverse transcriptase domain-containing protein</fullName>
    </recommendedName>
</protein>
<dbReference type="PANTHER" id="PTHR47331">
    <property type="entry name" value="PHD-TYPE DOMAIN-CONTAINING PROTEIN"/>
    <property type="match status" value="1"/>
</dbReference>
<dbReference type="InterPro" id="IPR043502">
    <property type="entry name" value="DNA/RNA_pol_sf"/>
</dbReference>
<evidence type="ECO:0000256" key="1">
    <source>
        <dbReference type="SAM" id="MobiDB-lite"/>
    </source>
</evidence>
<gene>
    <name evidence="2" type="ORF">IPOD504_LOCUS4866</name>
</gene>
<keyword evidence="3" id="KW-1185">Reference proteome</keyword>
<name>A0ABN8I4E9_9NEOP</name>
<organism evidence="2 3">
    <name type="scientific">Iphiclides podalirius</name>
    <name type="common">scarce swallowtail</name>
    <dbReference type="NCBI Taxonomy" id="110791"/>
    <lineage>
        <taxon>Eukaryota</taxon>
        <taxon>Metazoa</taxon>
        <taxon>Ecdysozoa</taxon>
        <taxon>Arthropoda</taxon>
        <taxon>Hexapoda</taxon>
        <taxon>Insecta</taxon>
        <taxon>Pterygota</taxon>
        <taxon>Neoptera</taxon>
        <taxon>Endopterygota</taxon>
        <taxon>Lepidoptera</taxon>
        <taxon>Glossata</taxon>
        <taxon>Ditrysia</taxon>
        <taxon>Papilionoidea</taxon>
        <taxon>Papilionidae</taxon>
        <taxon>Papilioninae</taxon>
        <taxon>Iphiclides</taxon>
    </lineage>
</organism>
<sequence length="571" mass="64418">MPPKKQLASNKSDSSDNEGTPDAAVEAIVHPLRRRTLCRLSNLYLILRHPLIPRALNRHLSTRLADEYYGVPNKIDALIGASLFPHLLCPGVIRSYDSSGPAAIRTVLGYVIMGSVPTLQMMAMTADCRQQFLQIVIRDSDRRYQCFLYRFNPHDPLVLYQFNRVCFGLTSSPYHALRTVRQLIDDDGAMYPLASRIASTSLYMDDVAFSLPSESEASEASQQLIDLFKGAQWDLIKWNSNYQSVLDNLPASHKITKEVEFDKSMQHKILGLHWSTDSDEFYFKISIPDDVTCTKRSILSTVARLWDIMGFVAPTVVYAKLLIKQLWQLNLDWDDVPPPPIIKMWKQFCAELPDLNNLRIPRHVGVTKNCIVTLMGFSDASEHAYGAVVYLHVNVINGNTVRVLDNYSLGYPISVYAFVDSKVVLYWIRSSPHKWQTFVANRVVQITDNIPADSFYHVAGTENPADILSRGEEIIADIPEKRILSHIVCTSVDKCTLYDLALRISSWSKLLRIIVYELIEHCKVRVPNYVACPPVLAASQGARALGCRRKVSTCISPTFLALLIVCTNTVH</sequence>
<evidence type="ECO:0008006" key="4">
    <source>
        <dbReference type="Google" id="ProtNLM"/>
    </source>
</evidence>